<keyword evidence="14" id="KW-0413">Isomerase</keyword>
<dbReference type="GO" id="GO:0051075">
    <property type="term" value="F:S-adenosylmethionine:tRNA ribosyltransferase-isomerase activity"/>
    <property type="evidence" value="ECO:0007669"/>
    <property type="project" value="UniProtKB-EC"/>
</dbReference>
<dbReference type="STRING" id="1499966.U14_02597"/>
<dbReference type="InterPro" id="IPR042118">
    <property type="entry name" value="QueA_dom1"/>
</dbReference>
<comment type="subunit">
    <text evidence="3 13">Monomer.</text>
</comment>
<dbReference type="Gene3D" id="2.40.10.240">
    <property type="entry name" value="QueA-like"/>
    <property type="match status" value="1"/>
</dbReference>
<accession>A0A081BLT8</accession>
<dbReference type="EMBL" id="DF820457">
    <property type="protein sequence ID" value="GAK51354.1"/>
    <property type="molecule type" value="Genomic_DNA"/>
</dbReference>
<keyword evidence="15" id="KW-1185">Reference proteome</keyword>
<evidence type="ECO:0000256" key="10">
    <source>
        <dbReference type="ARBA" id="ARBA00066503"/>
    </source>
</evidence>
<dbReference type="InterPro" id="IPR042119">
    <property type="entry name" value="QueA_dom2"/>
</dbReference>
<dbReference type="EC" id="2.4.99.17" evidence="10 13"/>
<dbReference type="HOGENOM" id="CLU_039110_1_0_0"/>
<reference evidence="14" key="1">
    <citation type="journal article" date="2015" name="PeerJ">
        <title>First genomic representation of candidate bacterial phylum KSB3 points to enhanced environmental sensing as a trigger of wastewater bulking.</title>
        <authorList>
            <person name="Sekiguchi Y."/>
            <person name="Ohashi A."/>
            <person name="Parks D.H."/>
            <person name="Yamauchi T."/>
            <person name="Tyson G.W."/>
            <person name="Hugenholtz P."/>
        </authorList>
    </citation>
    <scope>NUCLEOTIDE SEQUENCE [LARGE SCALE GENOMIC DNA]</scope>
</reference>
<evidence type="ECO:0000313" key="14">
    <source>
        <dbReference type="EMBL" id="GAK51354.1"/>
    </source>
</evidence>
<evidence type="ECO:0000256" key="4">
    <source>
        <dbReference type="ARBA" id="ARBA00022490"/>
    </source>
</evidence>
<organism evidence="14">
    <name type="scientific">Candidatus Moduliflexus flocculans</name>
    <dbReference type="NCBI Taxonomy" id="1499966"/>
    <lineage>
        <taxon>Bacteria</taxon>
        <taxon>Candidatus Moduliflexota</taxon>
        <taxon>Candidatus Moduliflexia</taxon>
        <taxon>Candidatus Moduliflexales</taxon>
        <taxon>Candidatus Moduliflexaceae</taxon>
    </lineage>
</organism>
<evidence type="ECO:0000256" key="12">
    <source>
        <dbReference type="ARBA" id="ARBA00076160"/>
    </source>
</evidence>
<evidence type="ECO:0000256" key="7">
    <source>
        <dbReference type="ARBA" id="ARBA00022785"/>
    </source>
</evidence>
<evidence type="ECO:0000256" key="11">
    <source>
        <dbReference type="ARBA" id="ARBA00069325"/>
    </source>
</evidence>
<sequence length="343" mass="38278">MLVSDFDYLLPPELIAQHPAETREQSRLMVIRRTTGEITHTTFANIVGLLEPSDVLVLNNTKVIPARLLGQKQHTGGRVEIFLLRQLRETLWEALIGGKTAPGMTIVFSNGTLRCRIVHKNQDGSGTVEFEPQPELKEKIYAAGSVPLPPYIKRDDGVLSADHSRYQTVYAAQEGAVAAPTAGLHFSEPLLAQIRQKGIDVIPVTLHVGIGTFRPVKVERVEDHQIHAEWYDISTESAEKIAKALAQRRRIITVGTTSTRLLEAVYAKYGRIQAGSGWADIFIYPGFRFQVTQALITNFHLPKSSLLMLVSAFGGMDLIRKAYQEAIAQRYRFYSYGDAMCIF</sequence>
<dbReference type="PANTHER" id="PTHR30307:SF0">
    <property type="entry name" value="S-ADENOSYLMETHIONINE:TRNA RIBOSYLTRANSFERASE-ISOMERASE"/>
    <property type="match status" value="1"/>
</dbReference>
<comment type="subcellular location">
    <subcellularLocation>
        <location evidence="1 13">Cytoplasm</location>
    </subcellularLocation>
</comment>
<dbReference type="InterPro" id="IPR036100">
    <property type="entry name" value="QueA_sf"/>
</dbReference>
<keyword evidence="7 13" id="KW-0671">Queuosine biosynthesis</keyword>
<dbReference type="GO" id="GO:0005737">
    <property type="term" value="C:cytoplasm"/>
    <property type="evidence" value="ECO:0007669"/>
    <property type="project" value="UniProtKB-SubCell"/>
</dbReference>
<keyword evidence="4 13" id="KW-0963">Cytoplasm</keyword>
<evidence type="ECO:0000256" key="13">
    <source>
        <dbReference type="HAMAP-Rule" id="MF_00113"/>
    </source>
</evidence>
<dbReference type="AlphaFoldDB" id="A0A081BLT8"/>
<dbReference type="FunFam" id="3.40.1780.10:FF:000001">
    <property type="entry name" value="S-adenosylmethionine:tRNA ribosyltransferase-isomerase"/>
    <property type="match status" value="1"/>
</dbReference>
<dbReference type="UniPathway" id="UPA00392"/>
<dbReference type="InterPro" id="IPR003699">
    <property type="entry name" value="QueA"/>
</dbReference>
<comment type="similarity">
    <text evidence="9 13">Belongs to the QueA family.</text>
</comment>
<evidence type="ECO:0000256" key="6">
    <source>
        <dbReference type="ARBA" id="ARBA00022691"/>
    </source>
</evidence>
<proteinExistence type="inferred from homology"/>
<comment type="function">
    <text evidence="13">Transfers and isomerizes the ribose moiety from AdoMet to the 7-aminomethyl group of 7-deazaguanine (preQ1-tRNA) to give epoxyqueuosine (oQ-tRNA).</text>
</comment>
<dbReference type="Gene3D" id="3.40.1780.10">
    <property type="entry name" value="QueA-like"/>
    <property type="match status" value="1"/>
</dbReference>
<dbReference type="SUPFAM" id="SSF111337">
    <property type="entry name" value="QueA-like"/>
    <property type="match status" value="1"/>
</dbReference>
<dbReference type="NCBIfam" id="NF001140">
    <property type="entry name" value="PRK00147.1"/>
    <property type="match status" value="1"/>
</dbReference>
<dbReference type="GO" id="GO:0008616">
    <property type="term" value="P:tRNA queuosine(34) biosynthetic process"/>
    <property type="evidence" value="ECO:0007669"/>
    <property type="project" value="UniProtKB-UniRule"/>
</dbReference>
<evidence type="ECO:0000313" key="15">
    <source>
        <dbReference type="Proteomes" id="UP000030700"/>
    </source>
</evidence>
<evidence type="ECO:0000256" key="5">
    <source>
        <dbReference type="ARBA" id="ARBA00022679"/>
    </source>
</evidence>
<dbReference type="NCBIfam" id="TIGR00113">
    <property type="entry name" value="queA"/>
    <property type="match status" value="1"/>
</dbReference>
<dbReference type="HAMAP" id="MF_00113">
    <property type="entry name" value="QueA"/>
    <property type="match status" value="1"/>
</dbReference>
<evidence type="ECO:0000256" key="9">
    <source>
        <dbReference type="ARBA" id="ARBA00061210"/>
    </source>
</evidence>
<name>A0A081BLT8_9BACT</name>
<dbReference type="FunFam" id="2.40.10.240:FF:000002">
    <property type="entry name" value="S-adenosylmethionine:tRNA ribosyltransferase-isomerase"/>
    <property type="match status" value="1"/>
</dbReference>
<dbReference type="PANTHER" id="PTHR30307">
    <property type="entry name" value="S-ADENOSYLMETHIONINE:TRNA RIBOSYLTRANSFERASE-ISOMERASE"/>
    <property type="match status" value="1"/>
</dbReference>
<comment type="pathway">
    <text evidence="2 13">tRNA modification; tRNA-queuosine biosynthesis.</text>
</comment>
<evidence type="ECO:0000256" key="8">
    <source>
        <dbReference type="ARBA" id="ARBA00052751"/>
    </source>
</evidence>
<dbReference type="Proteomes" id="UP000030700">
    <property type="component" value="Unassembled WGS sequence"/>
</dbReference>
<evidence type="ECO:0000256" key="3">
    <source>
        <dbReference type="ARBA" id="ARBA00011245"/>
    </source>
</evidence>
<evidence type="ECO:0000256" key="2">
    <source>
        <dbReference type="ARBA" id="ARBA00004691"/>
    </source>
</evidence>
<dbReference type="Pfam" id="PF02547">
    <property type="entry name" value="Queuosine_synth"/>
    <property type="match status" value="1"/>
</dbReference>
<comment type="catalytic activity">
    <reaction evidence="8 13">
        <text>7-aminomethyl-7-carbaguanosine(34) in tRNA + S-adenosyl-L-methionine = epoxyqueuosine(34) in tRNA + adenine + L-methionine + 2 H(+)</text>
        <dbReference type="Rhea" id="RHEA:32155"/>
        <dbReference type="Rhea" id="RHEA-COMP:10342"/>
        <dbReference type="Rhea" id="RHEA-COMP:18582"/>
        <dbReference type="ChEBI" id="CHEBI:15378"/>
        <dbReference type="ChEBI" id="CHEBI:16708"/>
        <dbReference type="ChEBI" id="CHEBI:57844"/>
        <dbReference type="ChEBI" id="CHEBI:59789"/>
        <dbReference type="ChEBI" id="CHEBI:82833"/>
        <dbReference type="ChEBI" id="CHEBI:194443"/>
        <dbReference type="EC" id="2.4.99.17"/>
    </reaction>
</comment>
<protein>
    <recommendedName>
        <fullName evidence="11 13">S-adenosylmethionine:tRNA ribosyltransferase-isomerase</fullName>
        <ecNumber evidence="10 13">2.4.99.17</ecNumber>
    </recommendedName>
    <alternativeName>
        <fullName evidence="12 13">Queuosine biosynthesis protein QueA</fullName>
    </alternativeName>
</protein>
<evidence type="ECO:0000256" key="1">
    <source>
        <dbReference type="ARBA" id="ARBA00004496"/>
    </source>
</evidence>
<gene>
    <name evidence="13" type="primary">queA</name>
    <name evidence="14" type="ORF">U14_02597</name>
</gene>
<keyword evidence="6 13" id="KW-0949">S-adenosyl-L-methionine</keyword>
<keyword evidence="5 13" id="KW-0808">Transferase</keyword>